<dbReference type="AlphaFoldDB" id="A0AA37HRM8"/>
<dbReference type="PANTHER" id="PTHR43685">
    <property type="entry name" value="GLYCOSYLTRANSFERASE"/>
    <property type="match status" value="1"/>
</dbReference>
<protein>
    <submittedName>
        <fullName evidence="3">Undecaprenyl-phosphate 4-deoxy-4-formamido-L-arabinose transferase</fullName>
    </submittedName>
</protein>
<dbReference type="Gene3D" id="3.90.550.10">
    <property type="entry name" value="Spore Coat Polysaccharide Biosynthesis Protein SpsA, Chain A"/>
    <property type="match status" value="1"/>
</dbReference>
<comment type="caution">
    <text evidence="3">The sequence shown here is derived from an EMBL/GenBank/DDBJ whole genome shotgun (WGS) entry which is preliminary data.</text>
</comment>
<dbReference type="InterPro" id="IPR029044">
    <property type="entry name" value="Nucleotide-diphossugar_trans"/>
</dbReference>
<dbReference type="PANTHER" id="PTHR43685:SF2">
    <property type="entry name" value="GLYCOSYLTRANSFERASE 2-LIKE DOMAIN-CONTAINING PROTEIN"/>
    <property type="match status" value="1"/>
</dbReference>
<organism evidence="3 4">
    <name type="scientific">Methylobacterium gregans</name>
    <dbReference type="NCBI Taxonomy" id="374424"/>
    <lineage>
        <taxon>Bacteria</taxon>
        <taxon>Pseudomonadati</taxon>
        <taxon>Pseudomonadota</taxon>
        <taxon>Alphaproteobacteria</taxon>
        <taxon>Hyphomicrobiales</taxon>
        <taxon>Methylobacteriaceae</taxon>
        <taxon>Methylobacterium</taxon>
    </lineage>
</organism>
<name>A0AA37HRM8_9HYPH</name>
<evidence type="ECO:0000313" key="4">
    <source>
        <dbReference type="Proteomes" id="UP001055108"/>
    </source>
</evidence>
<dbReference type="GO" id="GO:0016740">
    <property type="term" value="F:transferase activity"/>
    <property type="evidence" value="ECO:0007669"/>
    <property type="project" value="UniProtKB-KW"/>
</dbReference>
<evidence type="ECO:0000259" key="2">
    <source>
        <dbReference type="Pfam" id="PF00535"/>
    </source>
</evidence>
<dbReference type="RefSeq" id="WP_238303599.1">
    <property type="nucleotide sequence ID" value="NZ_BPQM01000069.1"/>
</dbReference>
<evidence type="ECO:0000256" key="1">
    <source>
        <dbReference type="SAM" id="MobiDB-lite"/>
    </source>
</evidence>
<keyword evidence="4" id="KW-1185">Reference proteome</keyword>
<dbReference type="SUPFAM" id="SSF53448">
    <property type="entry name" value="Nucleotide-diphospho-sugar transferases"/>
    <property type="match status" value="1"/>
</dbReference>
<dbReference type="InterPro" id="IPR001173">
    <property type="entry name" value="Glyco_trans_2-like"/>
</dbReference>
<evidence type="ECO:0000313" key="3">
    <source>
        <dbReference type="EMBL" id="GJD79687.1"/>
    </source>
</evidence>
<dbReference type="Pfam" id="PF00535">
    <property type="entry name" value="Glycos_transf_2"/>
    <property type="match status" value="1"/>
</dbReference>
<accession>A0AA37HRM8</accession>
<reference evidence="3" key="2">
    <citation type="submission" date="2021-08" db="EMBL/GenBank/DDBJ databases">
        <authorList>
            <person name="Tani A."/>
            <person name="Ola A."/>
            <person name="Ogura Y."/>
            <person name="Katsura K."/>
            <person name="Hayashi T."/>
        </authorList>
    </citation>
    <scope>NUCLEOTIDE SEQUENCE</scope>
    <source>
        <strain evidence="3">NBRC 103626</strain>
    </source>
</reference>
<sequence>MRMPVGSGPDDASTDGPRKPGPTFSVIINNYNYRTFLPEAVESILRQTYEDYELIIVDDGSTDGSVAYIESLGGDLILVLTDRRGQARACLEAFRHARGRYIYFLDADDVAFEGLLSAAALAVVDEPAKVQFRLVPTDAEGRPFADPTPAITAEHDAAKQRAEIYRTGMPLSPPTSGNIFHRRVLEAIGDIPYETAIDGITILAAPFLGAVVSIPESLGAYRVHGLGHSAHANPLDAGRIGRDRERFSGRINHLNRVLETLRPSARPVREAEGFFYHWDCVTLEAAVKGQVIGPRAILAFVARLLAEHGLTRFSLRKLAWLIIAVAAPGPVKLRYVRARMNPWPRRRVQHPPALEGR</sequence>
<dbReference type="InterPro" id="IPR050834">
    <property type="entry name" value="Glycosyltransf_2"/>
</dbReference>
<feature type="domain" description="Glycosyltransferase 2-like" evidence="2">
    <location>
        <begin position="25"/>
        <end position="128"/>
    </location>
</feature>
<feature type="region of interest" description="Disordered" evidence="1">
    <location>
        <begin position="1"/>
        <end position="21"/>
    </location>
</feature>
<keyword evidence="3" id="KW-0808">Transferase</keyword>
<dbReference type="EMBL" id="BPQM01000069">
    <property type="protein sequence ID" value="GJD79687.1"/>
    <property type="molecule type" value="Genomic_DNA"/>
</dbReference>
<reference evidence="3" key="1">
    <citation type="journal article" date="2016" name="Front. Microbiol.">
        <title>Genome Sequence of the Piezophilic, Mesophilic Sulfate-Reducing Bacterium Desulfovibrio indicus J2T.</title>
        <authorList>
            <person name="Cao J."/>
            <person name="Maignien L."/>
            <person name="Shao Z."/>
            <person name="Alain K."/>
            <person name="Jebbar M."/>
        </authorList>
    </citation>
    <scope>NUCLEOTIDE SEQUENCE</scope>
    <source>
        <strain evidence="3">NBRC 103626</strain>
    </source>
</reference>
<proteinExistence type="predicted"/>
<dbReference type="Proteomes" id="UP001055108">
    <property type="component" value="Unassembled WGS sequence"/>
</dbReference>
<gene>
    <name evidence="3" type="primary">arnC_1</name>
    <name evidence="3" type="ORF">NBEOAGPD_2916</name>
</gene>